<dbReference type="GO" id="GO:0004553">
    <property type="term" value="F:hydrolase activity, hydrolyzing O-glycosyl compounds"/>
    <property type="evidence" value="ECO:0007669"/>
    <property type="project" value="InterPro"/>
</dbReference>
<dbReference type="InterPro" id="IPR015955">
    <property type="entry name" value="Lactate_DH/Glyco_Ohase_4_C"/>
</dbReference>
<proteinExistence type="predicted"/>
<dbReference type="EMBL" id="BART01038634">
    <property type="protein sequence ID" value="GAH06484.1"/>
    <property type="molecule type" value="Genomic_DNA"/>
</dbReference>
<accession>X1DND7</accession>
<evidence type="ECO:0000259" key="1">
    <source>
        <dbReference type="Pfam" id="PF11975"/>
    </source>
</evidence>
<organism evidence="2">
    <name type="scientific">marine sediment metagenome</name>
    <dbReference type="NCBI Taxonomy" id="412755"/>
    <lineage>
        <taxon>unclassified sequences</taxon>
        <taxon>metagenomes</taxon>
        <taxon>ecological metagenomes</taxon>
    </lineage>
</organism>
<gene>
    <name evidence="2" type="ORF">S01H4_63959</name>
</gene>
<name>X1DND7_9ZZZZ</name>
<dbReference type="InterPro" id="IPR022616">
    <property type="entry name" value="Glyco_hydro_4_C"/>
</dbReference>
<dbReference type="AlphaFoldDB" id="X1DND7"/>
<evidence type="ECO:0000313" key="2">
    <source>
        <dbReference type="EMBL" id="GAH06484.1"/>
    </source>
</evidence>
<reference evidence="2" key="1">
    <citation type="journal article" date="2014" name="Front. Microbiol.">
        <title>High frequency of phylogenetically diverse reductive dehalogenase-homologous genes in deep subseafloor sedimentary metagenomes.</title>
        <authorList>
            <person name="Kawai M."/>
            <person name="Futagami T."/>
            <person name="Toyoda A."/>
            <person name="Takaki Y."/>
            <person name="Nishi S."/>
            <person name="Hori S."/>
            <person name="Arai W."/>
            <person name="Tsubouchi T."/>
            <person name="Morono Y."/>
            <person name="Uchiyama I."/>
            <person name="Ito T."/>
            <person name="Fujiyama A."/>
            <person name="Inagaki F."/>
            <person name="Takami H."/>
        </authorList>
    </citation>
    <scope>NUCLEOTIDE SEQUENCE</scope>
    <source>
        <strain evidence="2">Expedition CK06-06</strain>
    </source>
</reference>
<dbReference type="Pfam" id="PF11975">
    <property type="entry name" value="Glyco_hydro_4C"/>
    <property type="match status" value="1"/>
</dbReference>
<sequence>DKPIQQMRLKVGGLNHFTFLLGLEDLSSNQSLMPKFNKKALPFFKENEERFEFSSLTFEIFRRFGYFSYAGDNHIGEYLQFGEEFTKSQDMVDWIDLMDKEGKTMYRRFIDNYELLKNKKSPKNRILWDR</sequence>
<dbReference type="SUPFAM" id="SSF56327">
    <property type="entry name" value="LDH C-terminal domain-like"/>
    <property type="match status" value="1"/>
</dbReference>
<protein>
    <recommendedName>
        <fullName evidence="1">Glycosyl hydrolase family 4 C-terminal domain-containing protein</fullName>
    </recommendedName>
</protein>
<feature type="non-terminal residue" evidence="2">
    <location>
        <position position="1"/>
    </location>
</feature>
<feature type="non-terminal residue" evidence="2">
    <location>
        <position position="130"/>
    </location>
</feature>
<dbReference type="Gene3D" id="3.90.110.10">
    <property type="entry name" value="Lactate dehydrogenase/glycoside hydrolase, family 4, C-terminal"/>
    <property type="match status" value="1"/>
</dbReference>
<feature type="domain" description="Glycosyl hydrolase family 4 C-terminal" evidence="1">
    <location>
        <begin position="12"/>
        <end position="88"/>
    </location>
</feature>
<dbReference type="GO" id="GO:0016616">
    <property type="term" value="F:oxidoreductase activity, acting on the CH-OH group of donors, NAD or NADP as acceptor"/>
    <property type="evidence" value="ECO:0007669"/>
    <property type="project" value="InterPro"/>
</dbReference>
<comment type="caution">
    <text evidence="2">The sequence shown here is derived from an EMBL/GenBank/DDBJ whole genome shotgun (WGS) entry which is preliminary data.</text>
</comment>